<feature type="transmembrane region" description="Helical" evidence="1">
    <location>
        <begin position="106"/>
        <end position="125"/>
    </location>
</feature>
<dbReference type="InterPro" id="IPR011990">
    <property type="entry name" value="TPR-like_helical_dom_sf"/>
</dbReference>
<gene>
    <name evidence="2" type="ORF">DI536_23425</name>
</gene>
<feature type="transmembrane region" description="Helical" evidence="1">
    <location>
        <begin position="209"/>
        <end position="229"/>
    </location>
</feature>
<dbReference type="AlphaFoldDB" id="A0A2W5T4D2"/>
<keyword evidence="1" id="KW-1133">Transmembrane helix</keyword>
<dbReference type="Proteomes" id="UP000249061">
    <property type="component" value="Unassembled WGS sequence"/>
</dbReference>
<name>A0A2W5T4D2_9BACT</name>
<accession>A0A2W5T4D2</accession>
<feature type="transmembrane region" description="Helical" evidence="1">
    <location>
        <begin position="45"/>
        <end position="64"/>
    </location>
</feature>
<sequence>MREVLFRVRTLISLRGVRWWWVTLATIAAVFTWVPLFSLPGYELASAHTSLLGVLGLGLATHAARKLPRGLSSVLAIALLLASTTLPALLLAVARTRFGSPCDPFFNVQFVPVLVLPTALLAAAIGSRVAQRTKRWWPALLLNVGAFGLGAVATLWPILFGPQAFVFNHFVGFAPGPLYDEDVRVTASLLWFRLATVLLAFALSSRRAVALLCATGFVVLELHGVALGFRMNDEALAAALGGRVETDEFVLHYPRSYGQEEVARIVGDVRFRYAQNVKFFGVAPEGKVRVWWYRSPAEKQRLVGAATTQFAKPWRREVHVNDFGFPHPVIKHELVHAMAAPWGSPPFGVAASFGGWFPQTGVIEGLAVAADNPFDELTLHEWAAAMKKKNLLPDVATTMTASGFYAAPPSRAYATAGSFLRYLADTHGREKLRELYRDGDFERAYGVPLEKLSADYVAFLDTVPLENEAVNQAFARFRRGSVFERPCAREVGRLSAEVNEHLASDPQRARDLVSRCRELQPQEPAHVLEEALVLRKLGQVDAAATLLDAELQRLDGEPSPWAQAALVRADLAIEQGNIERARILWRDAIRKEVSPGVDRTARIRLQGAELDAVNGFFKAGDDGLKLLALRDAGDAIAVRYLLGRKLQQLRAWKDALPLLTALLDEELPPSLELETRRLAIEAAFATGNCALVRDLASEPRFDDWVARCAFAFP</sequence>
<dbReference type="Gene3D" id="1.25.40.10">
    <property type="entry name" value="Tetratricopeptide repeat domain"/>
    <property type="match status" value="1"/>
</dbReference>
<dbReference type="EMBL" id="QFQP01000023">
    <property type="protein sequence ID" value="PZR08847.1"/>
    <property type="molecule type" value="Genomic_DNA"/>
</dbReference>
<dbReference type="SUPFAM" id="SSF48452">
    <property type="entry name" value="TPR-like"/>
    <property type="match status" value="1"/>
</dbReference>
<feature type="transmembrane region" description="Helical" evidence="1">
    <location>
        <begin position="20"/>
        <end position="39"/>
    </location>
</feature>
<protein>
    <recommendedName>
        <fullName evidence="4">Tetratricopeptide repeat protein</fullName>
    </recommendedName>
</protein>
<reference evidence="2 3" key="1">
    <citation type="submission" date="2017-08" db="EMBL/GenBank/DDBJ databases">
        <title>Infants hospitalized years apart are colonized by the same room-sourced microbial strains.</title>
        <authorList>
            <person name="Brooks B."/>
            <person name="Olm M.R."/>
            <person name="Firek B.A."/>
            <person name="Baker R."/>
            <person name="Thomas B.C."/>
            <person name="Morowitz M.J."/>
            <person name="Banfield J.F."/>
        </authorList>
    </citation>
    <scope>NUCLEOTIDE SEQUENCE [LARGE SCALE GENOMIC DNA]</scope>
    <source>
        <strain evidence="2">S2_003_000_R2_14</strain>
    </source>
</reference>
<evidence type="ECO:0008006" key="4">
    <source>
        <dbReference type="Google" id="ProtNLM"/>
    </source>
</evidence>
<feature type="transmembrane region" description="Helical" evidence="1">
    <location>
        <begin position="183"/>
        <end position="202"/>
    </location>
</feature>
<keyword evidence="1" id="KW-0812">Transmembrane</keyword>
<organism evidence="2 3">
    <name type="scientific">Archangium gephyra</name>
    <dbReference type="NCBI Taxonomy" id="48"/>
    <lineage>
        <taxon>Bacteria</taxon>
        <taxon>Pseudomonadati</taxon>
        <taxon>Myxococcota</taxon>
        <taxon>Myxococcia</taxon>
        <taxon>Myxococcales</taxon>
        <taxon>Cystobacterineae</taxon>
        <taxon>Archangiaceae</taxon>
        <taxon>Archangium</taxon>
    </lineage>
</organism>
<proteinExistence type="predicted"/>
<keyword evidence="1" id="KW-0472">Membrane</keyword>
<evidence type="ECO:0000313" key="3">
    <source>
        <dbReference type="Proteomes" id="UP000249061"/>
    </source>
</evidence>
<evidence type="ECO:0000256" key="1">
    <source>
        <dbReference type="SAM" id="Phobius"/>
    </source>
</evidence>
<feature type="transmembrane region" description="Helical" evidence="1">
    <location>
        <begin position="137"/>
        <end position="159"/>
    </location>
</feature>
<evidence type="ECO:0000313" key="2">
    <source>
        <dbReference type="EMBL" id="PZR08847.1"/>
    </source>
</evidence>
<feature type="transmembrane region" description="Helical" evidence="1">
    <location>
        <begin position="71"/>
        <end position="94"/>
    </location>
</feature>
<comment type="caution">
    <text evidence="2">The sequence shown here is derived from an EMBL/GenBank/DDBJ whole genome shotgun (WGS) entry which is preliminary data.</text>
</comment>